<proteinExistence type="predicted"/>
<gene>
    <name evidence="1" type="ORF">JMJ77_014295</name>
</gene>
<dbReference type="EMBL" id="JAESDN010000006">
    <property type="protein sequence ID" value="KAG7048659.1"/>
    <property type="molecule type" value="Genomic_DNA"/>
</dbReference>
<accession>A0A9P7R5P0</accession>
<name>A0A9P7R5P0_9PEZI</name>
<evidence type="ECO:0000313" key="1">
    <source>
        <dbReference type="EMBL" id="KAG7048659.1"/>
    </source>
</evidence>
<keyword evidence="2" id="KW-1185">Reference proteome</keyword>
<evidence type="ECO:0000313" key="2">
    <source>
        <dbReference type="Proteomes" id="UP000699042"/>
    </source>
</evidence>
<sequence length="192" mass="21141">MYPFTAARLGSWTPSWHSIAQRSTSIIQLYSTTAPSTPLIRLFPSVSLSKSKTCGEWHRALTPSSLFLVPATQKKPTKPRPRLIDLPPRVPMGHSLKTICKRMPTKGVIQRREMNRLIDVGDGTVGAHVLMPDDSLINDLGLVRTSAVNLEGLENIEAATYVKEHASCGEISAWNVTIIAARLLHSLRLTPP</sequence>
<dbReference type="AlphaFoldDB" id="A0A9P7R5P0"/>
<dbReference type="Proteomes" id="UP000699042">
    <property type="component" value="Unassembled WGS sequence"/>
</dbReference>
<protein>
    <submittedName>
        <fullName evidence="1">Cyanamide hydratase</fullName>
    </submittedName>
</protein>
<reference evidence="1" key="1">
    <citation type="submission" date="2021-05" db="EMBL/GenBank/DDBJ databases">
        <title>Comparative genomics of three Colletotrichum scovillei strains and genetic complementation revealed genes involved fungal growth and virulence on chili pepper.</title>
        <authorList>
            <person name="Hsieh D.-K."/>
            <person name="Chuang S.-C."/>
            <person name="Chen C.-Y."/>
            <person name="Chao Y.-T."/>
            <person name="Lu M.-Y.J."/>
            <person name="Lee M.-H."/>
            <person name="Shih M.-C."/>
        </authorList>
    </citation>
    <scope>NUCLEOTIDE SEQUENCE</scope>
    <source>
        <strain evidence="1">Coll-153</strain>
    </source>
</reference>
<comment type="caution">
    <text evidence="1">The sequence shown here is derived from an EMBL/GenBank/DDBJ whole genome shotgun (WGS) entry which is preliminary data.</text>
</comment>
<organism evidence="1 2">
    <name type="scientific">Colletotrichum scovillei</name>
    <dbReference type="NCBI Taxonomy" id="1209932"/>
    <lineage>
        <taxon>Eukaryota</taxon>
        <taxon>Fungi</taxon>
        <taxon>Dikarya</taxon>
        <taxon>Ascomycota</taxon>
        <taxon>Pezizomycotina</taxon>
        <taxon>Sordariomycetes</taxon>
        <taxon>Hypocreomycetidae</taxon>
        <taxon>Glomerellales</taxon>
        <taxon>Glomerellaceae</taxon>
        <taxon>Colletotrichum</taxon>
        <taxon>Colletotrichum acutatum species complex</taxon>
    </lineage>
</organism>